<dbReference type="RefSeq" id="XP_062793450.1">
    <property type="nucleotide sequence ID" value="XM_062937399.1"/>
</dbReference>
<dbReference type="PANTHER" id="PTHR35192:SF2">
    <property type="entry name" value="APPLE DOMAIN-CONTAINING PROTEIN"/>
    <property type="match status" value="1"/>
</dbReference>
<reference evidence="3 4" key="1">
    <citation type="submission" date="2024-01" db="EMBL/GenBank/DDBJ databases">
        <title>Comparative genomics of Cryptococcus and Kwoniella reveals pathogenesis evolution and contrasting modes of karyotype evolution via chromosome fusion or intercentromeric recombination.</title>
        <authorList>
            <person name="Coelho M.A."/>
            <person name="David-Palma M."/>
            <person name="Shea T."/>
            <person name="Bowers K."/>
            <person name="McGinley-Smith S."/>
            <person name="Mohammad A.W."/>
            <person name="Gnirke A."/>
            <person name="Yurkov A.M."/>
            <person name="Nowrousian M."/>
            <person name="Sun S."/>
            <person name="Cuomo C.A."/>
            <person name="Heitman J."/>
        </authorList>
    </citation>
    <scope>NUCLEOTIDE SEQUENCE [LARGE SCALE GENOMIC DNA]</scope>
    <source>
        <strain evidence="3">CBS 11374</strain>
    </source>
</reference>
<accession>A0ABZ1D3U4</accession>
<dbReference type="InterPro" id="IPR048661">
    <property type="entry name" value="CPL1-like"/>
</dbReference>
<dbReference type="GeneID" id="87957821"/>
<organism evidence="3 4">
    <name type="scientific">Kwoniella shivajii</name>
    <dbReference type="NCBI Taxonomy" id="564305"/>
    <lineage>
        <taxon>Eukaryota</taxon>
        <taxon>Fungi</taxon>
        <taxon>Dikarya</taxon>
        <taxon>Basidiomycota</taxon>
        <taxon>Agaricomycotina</taxon>
        <taxon>Tremellomycetes</taxon>
        <taxon>Tremellales</taxon>
        <taxon>Cryptococcaceae</taxon>
        <taxon>Kwoniella</taxon>
    </lineage>
</organism>
<dbReference type="Pfam" id="PF21671">
    <property type="entry name" value="CPL1-like"/>
    <property type="match status" value="1"/>
</dbReference>
<evidence type="ECO:0000313" key="3">
    <source>
        <dbReference type="EMBL" id="WRT68711.1"/>
    </source>
</evidence>
<keyword evidence="1" id="KW-0732">Signal</keyword>
<feature type="chain" id="PRO_5046095449" description="Protein CPL1-like domain-containing protein" evidence="1">
    <location>
        <begin position="19"/>
        <end position="417"/>
    </location>
</feature>
<evidence type="ECO:0000256" key="1">
    <source>
        <dbReference type="SAM" id="SignalP"/>
    </source>
</evidence>
<dbReference type="PANTHER" id="PTHR35192">
    <property type="entry name" value="PROTEIN, PUTATIVE-RELATED"/>
    <property type="match status" value="1"/>
</dbReference>
<name>A0ABZ1D3U4_9TREE</name>
<dbReference type="InterPro" id="IPR038955">
    <property type="entry name" value="PriA/CPL1_fungi"/>
</dbReference>
<dbReference type="Proteomes" id="UP001329825">
    <property type="component" value="Chromosome 7"/>
</dbReference>
<sequence length="417" mass="44277">MLFPTFLLSLPLLGVVSGLAANSTLYSRTNGGSSSASKGSYQTCAEVKGSYGYFKYDFGCLCSDDVEEYCSDNRIGGSIQSAIKAYLSKNGKTNYYPANAQPTCDGRGGYTCGSLYKKSDGSCSSSACDNNHWTSNGSCCPRGQTYQNGRCCGSTGCKSSSGSCTPIYTCPSGQTFKTTKCCSTYQSETNGQCGCPSGYTDTGSACQLKCKDNEKYDDKTGKCATICDENNGYTHQKCKNSGPSICCSRGKTAYNTVCCSSGKEEIDKTGVCCTSGVNAKVVNGQCVEPTGKSSNPHARAARRAGVPIQLTLKESIPYGLEQNKNNELCPTRMSACPIEGRFTMETLDQVVKQGEYECINPLEDLQSCGGCSSLSTGVDCTSIPGAKFMGCNIGKCQIYSCKKGWKLNQDGSACERK</sequence>
<feature type="signal peptide" evidence="1">
    <location>
        <begin position="1"/>
        <end position="18"/>
    </location>
</feature>
<evidence type="ECO:0000259" key="2">
    <source>
        <dbReference type="Pfam" id="PF21671"/>
    </source>
</evidence>
<evidence type="ECO:0000313" key="4">
    <source>
        <dbReference type="Proteomes" id="UP001329825"/>
    </source>
</evidence>
<dbReference type="EMBL" id="CP141887">
    <property type="protein sequence ID" value="WRT68711.1"/>
    <property type="molecule type" value="Genomic_DNA"/>
</dbReference>
<gene>
    <name evidence="3" type="ORF">IL334_005691</name>
</gene>
<proteinExistence type="predicted"/>
<keyword evidence="4" id="KW-1185">Reference proteome</keyword>
<protein>
    <recommendedName>
        <fullName evidence="2">Protein CPL1-like domain-containing protein</fullName>
    </recommendedName>
</protein>
<feature type="domain" description="Protein CPL1-like" evidence="2">
    <location>
        <begin position="356"/>
        <end position="414"/>
    </location>
</feature>